<dbReference type="PROSITE" id="PS50885">
    <property type="entry name" value="HAMP"/>
    <property type="match status" value="1"/>
</dbReference>
<dbReference type="InterPro" id="IPR036097">
    <property type="entry name" value="HisK_dim/P_sf"/>
</dbReference>
<dbReference type="Pfam" id="PF00512">
    <property type="entry name" value="HisKA"/>
    <property type="match status" value="1"/>
</dbReference>
<feature type="domain" description="HAMP" evidence="12">
    <location>
        <begin position="217"/>
        <end position="270"/>
    </location>
</feature>
<reference evidence="13 14" key="1">
    <citation type="submission" date="2007-06" db="EMBL/GenBank/DDBJ databases">
        <authorList>
            <person name="Shimkets L."/>
            <person name="Ferriera S."/>
            <person name="Johnson J."/>
            <person name="Kravitz S."/>
            <person name="Beeson K."/>
            <person name="Sutton G."/>
            <person name="Rogers Y.-H."/>
            <person name="Friedman R."/>
            <person name="Frazier M."/>
            <person name="Venter J.C."/>
        </authorList>
    </citation>
    <scope>NUCLEOTIDE SEQUENCE [LARGE SCALE GENOMIC DNA]</scope>
    <source>
        <strain evidence="13 14">SIR-1</strain>
    </source>
</reference>
<dbReference type="SMART" id="SM00304">
    <property type="entry name" value="HAMP"/>
    <property type="match status" value="1"/>
</dbReference>
<keyword evidence="10" id="KW-1133">Transmembrane helix</keyword>
<evidence type="ECO:0000313" key="14">
    <source>
        <dbReference type="Proteomes" id="UP000005801"/>
    </source>
</evidence>
<keyword evidence="5" id="KW-0597">Phosphoprotein</keyword>
<dbReference type="OrthoDB" id="9815202at2"/>
<dbReference type="InterPro" id="IPR003660">
    <property type="entry name" value="HAMP_dom"/>
</dbReference>
<evidence type="ECO:0000256" key="6">
    <source>
        <dbReference type="ARBA" id="ARBA00022679"/>
    </source>
</evidence>
<dbReference type="InterPro" id="IPR036890">
    <property type="entry name" value="HATPase_C_sf"/>
</dbReference>
<name>A6GGY4_9BACT</name>
<dbReference type="Gene3D" id="3.30.565.10">
    <property type="entry name" value="Histidine kinase-like ATPase, C-terminal domain"/>
    <property type="match status" value="1"/>
</dbReference>
<dbReference type="CDD" id="cd00082">
    <property type="entry name" value="HisKA"/>
    <property type="match status" value="1"/>
</dbReference>
<dbReference type="EMBL" id="ABCS01000112">
    <property type="protein sequence ID" value="EDM74869.1"/>
    <property type="molecule type" value="Genomic_DNA"/>
</dbReference>
<dbReference type="GO" id="GO:0005524">
    <property type="term" value="F:ATP binding"/>
    <property type="evidence" value="ECO:0007669"/>
    <property type="project" value="UniProtKB-KW"/>
</dbReference>
<gene>
    <name evidence="13" type="ORF">PPSIR1_20094</name>
</gene>
<evidence type="ECO:0000256" key="7">
    <source>
        <dbReference type="ARBA" id="ARBA00022741"/>
    </source>
</evidence>
<keyword evidence="10" id="KW-0472">Membrane</keyword>
<keyword evidence="8 13" id="KW-0418">Kinase</keyword>
<keyword evidence="6" id="KW-0808">Transferase</keyword>
<dbReference type="InterPro" id="IPR003661">
    <property type="entry name" value="HisK_dim/P_dom"/>
</dbReference>
<keyword evidence="9" id="KW-0067">ATP-binding</keyword>
<dbReference type="InterPro" id="IPR003594">
    <property type="entry name" value="HATPase_dom"/>
</dbReference>
<evidence type="ECO:0000256" key="3">
    <source>
        <dbReference type="ARBA" id="ARBA00012438"/>
    </source>
</evidence>
<dbReference type="EC" id="2.7.13.3" evidence="3"/>
<dbReference type="InterPro" id="IPR004358">
    <property type="entry name" value="Sig_transdc_His_kin-like_C"/>
</dbReference>
<protein>
    <recommendedName>
        <fullName evidence="3">histidine kinase</fullName>
        <ecNumber evidence="3">2.7.13.3</ecNumber>
    </recommendedName>
</protein>
<evidence type="ECO:0000256" key="2">
    <source>
        <dbReference type="ARBA" id="ARBA00004651"/>
    </source>
</evidence>
<evidence type="ECO:0000256" key="10">
    <source>
        <dbReference type="SAM" id="Phobius"/>
    </source>
</evidence>
<keyword evidence="4" id="KW-1003">Cell membrane</keyword>
<evidence type="ECO:0000259" key="11">
    <source>
        <dbReference type="PROSITE" id="PS50109"/>
    </source>
</evidence>
<dbReference type="PANTHER" id="PTHR44936">
    <property type="entry name" value="SENSOR PROTEIN CREC"/>
    <property type="match status" value="1"/>
</dbReference>
<feature type="transmembrane region" description="Helical" evidence="10">
    <location>
        <begin position="198"/>
        <end position="219"/>
    </location>
</feature>
<dbReference type="Proteomes" id="UP000005801">
    <property type="component" value="Unassembled WGS sequence"/>
</dbReference>
<evidence type="ECO:0000256" key="8">
    <source>
        <dbReference type="ARBA" id="ARBA00022777"/>
    </source>
</evidence>
<evidence type="ECO:0000313" key="13">
    <source>
        <dbReference type="EMBL" id="EDM74869.1"/>
    </source>
</evidence>
<comment type="catalytic activity">
    <reaction evidence="1">
        <text>ATP + protein L-histidine = ADP + protein N-phospho-L-histidine.</text>
        <dbReference type="EC" id="2.7.13.3"/>
    </reaction>
</comment>
<dbReference type="eggNOG" id="COG2205">
    <property type="taxonomic scope" value="Bacteria"/>
</dbReference>
<dbReference type="Pfam" id="PF00672">
    <property type="entry name" value="HAMP"/>
    <property type="match status" value="1"/>
</dbReference>
<dbReference type="GO" id="GO:0005886">
    <property type="term" value="C:plasma membrane"/>
    <property type="evidence" value="ECO:0007669"/>
    <property type="project" value="UniProtKB-SubCell"/>
</dbReference>
<comment type="subcellular location">
    <subcellularLocation>
        <location evidence="2">Cell membrane</location>
        <topology evidence="2">Multi-pass membrane protein</topology>
    </subcellularLocation>
</comment>
<comment type="caution">
    <text evidence="13">The sequence shown here is derived from an EMBL/GenBank/DDBJ whole genome shotgun (WGS) entry which is preliminary data.</text>
</comment>
<dbReference type="PROSITE" id="PS50109">
    <property type="entry name" value="HIS_KIN"/>
    <property type="match status" value="1"/>
</dbReference>
<dbReference type="RefSeq" id="WP_006975972.1">
    <property type="nucleotide sequence ID" value="NZ_ABCS01000112.1"/>
</dbReference>
<evidence type="ECO:0000256" key="9">
    <source>
        <dbReference type="ARBA" id="ARBA00022840"/>
    </source>
</evidence>
<dbReference type="PANTHER" id="PTHR44936:SF10">
    <property type="entry name" value="SENSOR PROTEIN RSTB"/>
    <property type="match status" value="1"/>
</dbReference>
<keyword evidence="10" id="KW-0812">Transmembrane</keyword>
<dbReference type="Pfam" id="PF02518">
    <property type="entry name" value="HATPase_c"/>
    <property type="match status" value="1"/>
</dbReference>
<dbReference type="InterPro" id="IPR050980">
    <property type="entry name" value="2C_sensor_his_kinase"/>
</dbReference>
<dbReference type="SMART" id="SM00387">
    <property type="entry name" value="HATPase_c"/>
    <property type="match status" value="1"/>
</dbReference>
<dbReference type="GO" id="GO:0000155">
    <property type="term" value="F:phosphorelay sensor kinase activity"/>
    <property type="evidence" value="ECO:0007669"/>
    <property type="project" value="InterPro"/>
</dbReference>
<organism evidence="13 14">
    <name type="scientific">Plesiocystis pacifica SIR-1</name>
    <dbReference type="NCBI Taxonomy" id="391625"/>
    <lineage>
        <taxon>Bacteria</taxon>
        <taxon>Pseudomonadati</taxon>
        <taxon>Myxococcota</taxon>
        <taxon>Polyangia</taxon>
        <taxon>Nannocystales</taxon>
        <taxon>Nannocystaceae</taxon>
        <taxon>Plesiocystis</taxon>
    </lineage>
</organism>
<dbReference type="Gene3D" id="1.10.287.130">
    <property type="match status" value="1"/>
</dbReference>
<accession>A6GGY4</accession>
<keyword evidence="14" id="KW-1185">Reference proteome</keyword>
<proteinExistence type="predicted"/>
<dbReference type="AlphaFoldDB" id="A6GGY4"/>
<keyword evidence="7" id="KW-0547">Nucleotide-binding</keyword>
<evidence type="ECO:0000259" key="12">
    <source>
        <dbReference type="PROSITE" id="PS50885"/>
    </source>
</evidence>
<feature type="domain" description="Histidine kinase" evidence="11">
    <location>
        <begin position="278"/>
        <end position="482"/>
    </location>
</feature>
<dbReference type="STRING" id="391625.PPSIR1_20094"/>
<dbReference type="SMART" id="SM00388">
    <property type="entry name" value="HisKA"/>
    <property type="match status" value="1"/>
</dbReference>
<evidence type="ECO:0000256" key="5">
    <source>
        <dbReference type="ARBA" id="ARBA00022553"/>
    </source>
</evidence>
<dbReference type="SUPFAM" id="SSF47384">
    <property type="entry name" value="Homodimeric domain of signal transducing histidine kinase"/>
    <property type="match status" value="1"/>
</dbReference>
<dbReference type="SUPFAM" id="SSF55874">
    <property type="entry name" value="ATPase domain of HSP90 chaperone/DNA topoisomerase II/histidine kinase"/>
    <property type="match status" value="1"/>
</dbReference>
<dbReference type="InterPro" id="IPR005467">
    <property type="entry name" value="His_kinase_dom"/>
</dbReference>
<dbReference type="CDD" id="cd06225">
    <property type="entry name" value="HAMP"/>
    <property type="match status" value="1"/>
</dbReference>
<dbReference type="PRINTS" id="PR00344">
    <property type="entry name" value="BCTRLSENSOR"/>
</dbReference>
<evidence type="ECO:0000256" key="4">
    <source>
        <dbReference type="ARBA" id="ARBA00022475"/>
    </source>
</evidence>
<evidence type="ECO:0000256" key="1">
    <source>
        <dbReference type="ARBA" id="ARBA00000085"/>
    </source>
</evidence>
<sequence length="505" mass="54679">MNGFFIRLYALVFGAILLVLFGSVLLGSAGVLSSENGELEQVLGPPLRDAAARIGEGEPGVMDALVGQAGPSFALIPEELLPLEGEPLARLRRGEVVIVGTDYRRRAYVWVAPTREALEYEMLGGSNHIIQWAAPAYAWAEAGAPLEAELSAIDRVRVAQRPVALSPSSGRPATQVVFRAGDELRTLEIVPSARAVRWGGLLALMVLSALALLVPLIPLQRQLAALERTAQRFGQGELDAQVPVLGRGNPARAVAEQFNHMAQRVQDTLESQEQLLRSVAHEMRTPLARLLLLLDLAEEDDEDELGQHLEEMRETAGDILGLTNELLDFARLDQCRAALELGPTDLRELLEDAAARWSEVELEAEERAAPVEADERLISRALDNLIANAMHYAGPPVVRLIAADERYLIQIDDDGDGIPLDQAERVFEPFVRLESSRSRATGGTGLGLAIVARIAAAHGGGVRVDRAPLGGARLELWLPRDTSRHDRKHVLDGAEAVGGVLPPHA</sequence>